<evidence type="ECO:0000313" key="2">
    <source>
        <dbReference type="EMBL" id="SEE57353.1"/>
    </source>
</evidence>
<dbReference type="Proteomes" id="UP000183071">
    <property type="component" value="Unassembled WGS sequence"/>
</dbReference>
<protein>
    <submittedName>
        <fullName evidence="1">Uncharacterized protein</fullName>
    </submittedName>
</protein>
<organism evidence="1 3">
    <name type="scientific">Polaribacter dokdonensis DSW-5</name>
    <dbReference type="NCBI Taxonomy" id="1300348"/>
    <lineage>
        <taxon>Bacteria</taxon>
        <taxon>Pseudomonadati</taxon>
        <taxon>Bacteroidota</taxon>
        <taxon>Flavobacteriia</taxon>
        <taxon>Flavobacteriales</taxon>
        <taxon>Flavobacteriaceae</taxon>
    </lineage>
</organism>
<dbReference type="AlphaFoldDB" id="A0A0N0UP12"/>
<evidence type="ECO:0000313" key="4">
    <source>
        <dbReference type="Proteomes" id="UP000183071"/>
    </source>
</evidence>
<dbReference type="OrthoDB" id="943754at2"/>
<reference evidence="2 4" key="2">
    <citation type="submission" date="2016-10" db="EMBL/GenBank/DDBJ databases">
        <authorList>
            <person name="Varghese N."/>
            <person name="Submissions S."/>
        </authorList>
    </citation>
    <scope>NUCLEOTIDE SEQUENCE [LARGE SCALE GENOMIC DNA]</scope>
    <source>
        <strain evidence="2 4">DSW-5</strain>
    </source>
</reference>
<name>A0A0N0UP12_9FLAO</name>
<dbReference type="RefSeq" id="WP_157593847.1">
    <property type="nucleotide sequence ID" value="NZ_FNUE01000002.1"/>
</dbReference>
<accession>A0A0N0UP12</accession>
<sequence>MSKPISDYEYIKTIKGGIKWKSVLTAGLLNNSIEEDLLKFKNKMNVDSKKKQMSAIIY</sequence>
<dbReference type="EMBL" id="FNUE01000002">
    <property type="protein sequence ID" value="SEE57353.1"/>
    <property type="molecule type" value="Genomic_DNA"/>
</dbReference>
<dbReference type="PATRIC" id="fig|1300348.6.peg.2679"/>
<evidence type="ECO:0000313" key="3">
    <source>
        <dbReference type="Proteomes" id="UP000037716"/>
    </source>
</evidence>
<gene>
    <name evidence="1" type="ORF">I602_2677</name>
    <name evidence="2" type="ORF">SAMN05444353_2452</name>
</gene>
<dbReference type="EMBL" id="LGBR01000001">
    <property type="protein sequence ID" value="KOY53117.1"/>
    <property type="molecule type" value="Genomic_DNA"/>
</dbReference>
<reference evidence="1 3" key="1">
    <citation type="submission" date="2015-07" db="EMBL/GenBank/DDBJ databases">
        <title>Genome of Polaribacter dokdonenesis DSW-5, isolated from seawater off Dokdo in Korea.</title>
        <authorList>
            <person name="Yoon K."/>
            <person name="Song J.Y."/>
            <person name="Kim J.F."/>
        </authorList>
    </citation>
    <scope>NUCLEOTIDE SEQUENCE [LARGE SCALE GENOMIC DNA]</scope>
    <source>
        <strain evidence="1 3">DSW-5</strain>
    </source>
</reference>
<dbReference type="STRING" id="1300348.I602_2677"/>
<dbReference type="Proteomes" id="UP000037716">
    <property type="component" value="Unassembled WGS sequence"/>
</dbReference>
<keyword evidence="4" id="KW-1185">Reference proteome</keyword>
<proteinExistence type="predicted"/>
<comment type="caution">
    <text evidence="1">The sequence shown here is derived from an EMBL/GenBank/DDBJ whole genome shotgun (WGS) entry which is preliminary data.</text>
</comment>
<evidence type="ECO:0000313" key="1">
    <source>
        <dbReference type="EMBL" id="KOY53117.1"/>
    </source>
</evidence>